<reference evidence="10 11" key="1">
    <citation type="journal article" date="2011" name="Front. Microbiol.">
        <title>Genomic signatures of strain selection and enhancement in Bacillus atrophaeus var. globigii, a historical biowarfare simulant.</title>
        <authorList>
            <person name="Gibbons H.S."/>
            <person name="Broomall S.M."/>
            <person name="McNew L.A."/>
            <person name="Daligault H."/>
            <person name="Chapman C."/>
            <person name="Bruce D."/>
            <person name="Karavis M."/>
            <person name="Krepps M."/>
            <person name="McGregor P.A."/>
            <person name="Hong C."/>
            <person name="Park K.H."/>
            <person name="Akmal A."/>
            <person name="Feldman A."/>
            <person name="Lin J.S."/>
            <person name="Chang W.E."/>
            <person name="Higgs B.W."/>
            <person name="Demirev P."/>
            <person name="Lindquist J."/>
            <person name="Liem A."/>
            <person name="Fochler E."/>
            <person name="Read T.D."/>
            <person name="Tapia R."/>
            <person name="Johnson S."/>
            <person name="Bishop-Lilly K.A."/>
            <person name="Detter C."/>
            <person name="Han C."/>
            <person name="Sozhamannan S."/>
            <person name="Rosenzweig C.N."/>
            <person name="Skowronski E.W."/>
        </authorList>
    </citation>
    <scope>NUCLEOTIDE SEQUENCE [LARGE SCALE GENOMIC DNA]</scope>
    <source>
        <strain evidence="10 11">AK5</strain>
    </source>
</reference>
<comment type="caution">
    <text evidence="10">The sequence shown here is derived from an EMBL/GenBank/DDBJ whole genome shotgun (WGS) entry which is preliminary data.</text>
</comment>
<evidence type="ECO:0000256" key="6">
    <source>
        <dbReference type="ARBA" id="ARBA00032248"/>
    </source>
</evidence>
<keyword evidence="11" id="KW-1185">Reference proteome</keyword>
<feature type="domain" description="Calcineurin-like phosphoesterase" evidence="9">
    <location>
        <begin position="4"/>
        <end position="109"/>
    </location>
</feature>
<comment type="function">
    <text evidence="1">Hydrolyzes diadenosine 5',5'''-P1,P4-tetraphosphate to yield ADP.</text>
</comment>
<sequence length="270" mass="30815">MARYIVGDIHGCLQPLQQLLDKVGFCPRADELWAVGDLIGRGPEAQATLEFLAELGTSFRCVLGNHDLHALAVFTEVKPINPKDKTHEIARSADRDYWIDWLRKQPLFIADAANCIAMVHAGIHPDWRIDQAAEYAQEVELYLQSRQYVQLLEQMYGNEPASWSDDLSGFERLRCIINVCTRMRYLQSDGRIDLAHKEPLESALQHGLKPWYEDLTIAPWQLAFGHWASLQGNAEHPQVLALDTGCVWGERLTLWDCEQQKKISVPGWIR</sequence>
<evidence type="ECO:0000256" key="4">
    <source>
        <dbReference type="ARBA" id="ARBA00022801"/>
    </source>
</evidence>
<dbReference type="OrthoDB" id="9807890at2"/>
<dbReference type="PANTHER" id="PTHR40942:SF4">
    <property type="entry name" value="CYTOCHROME C5"/>
    <property type="match status" value="1"/>
</dbReference>
<evidence type="ECO:0000256" key="1">
    <source>
        <dbReference type="ARBA" id="ARBA00003413"/>
    </source>
</evidence>
<dbReference type="EMBL" id="PIPI01000004">
    <property type="protein sequence ID" value="RUO19790.1"/>
    <property type="molecule type" value="Genomic_DNA"/>
</dbReference>
<evidence type="ECO:0000256" key="8">
    <source>
        <dbReference type="ARBA" id="ARBA00049417"/>
    </source>
</evidence>
<evidence type="ECO:0000256" key="3">
    <source>
        <dbReference type="ARBA" id="ARBA00012506"/>
    </source>
</evidence>
<evidence type="ECO:0000256" key="7">
    <source>
        <dbReference type="ARBA" id="ARBA00033210"/>
    </source>
</evidence>
<protein>
    <recommendedName>
        <fullName evidence="3">bis(5'-nucleosyl)-tetraphosphatase (symmetrical)</fullName>
        <ecNumber evidence="3">3.6.1.41</ecNumber>
    </recommendedName>
    <alternativeName>
        <fullName evidence="6">Ap4A hydrolase</fullName>
    </alternativeName>
    <alternativeName>
        <fullName evidence="5">Diadenosine 5',5'''-P1,P4-tetraphosphate pyrophosphohydrolase</fullName>
    </alternativeName>
    <alternativeName>
        <fullName evidence="7">Diadenosine tetraphosphatase</fullName>
    </alternativeName>
</protein>
<dbReference type="Pfam" id="PF00149">
    <property type="entry name" value="Metallophos"/>
    <property type="match status" value="1"/>
</dbReference>
<dbReference type="RefSeq" id="WP_126792569.1">
    <property type="nucleotide sequence ID" value="NZ_PIPI01000004.1"/>
</dbReference>
<evidence type="ECO:0000256" key="5">
    <source>
        <dbReference type="ARBA" id="ARBA00031248"/>
    </source>
</evidence>
<name>A0A432VTM4_9GAMM</name>
<dbReference type="InterPro" id="IPR029052">
    <property type="entry name" value="Metallo-depent_PP-like"/>
</dbReference>
<evidence type="ECO:0000313" key="10">
    <source>
        <dbReference type="EMBL" id="RUO19790.1"/>
    </source>
</evidence>
<dbReference type="NCBIfam" id="TIGR00668">
    <property type="entry name" value="apaH"/>
    <property type="match status" value="1"/>
</dbReference>
<dbReference type="InterPro" id="IPR004617">
    <property type="entry name" value="ApaH"/>
</dbReference>
<dbReference type="PANTHER" id="PTHR40942">
    <property type="match status" value="1"/>
</dbReference>
<evidence type="ECO:0000313" key="11">
    <source>
        <dbReference type="Proteomes" id="UP000288212"/>
    </source>
</evidence>
<dbReference type="SUPFAM" id="SSF56300">
    <property type="entry name" value="Metallo-dependent phosphatases"/>
    <property type="match status" value="1"/>
</dbReference>
<keyword evidence="4" id="KW-0378">Hydrolase</keyword>
<accession>A0A432VTM4</accession>
<dbReference type="Gene3D" id="3.60.21.10">
    <property type="match status" value="1"/>
</dbReference>
<dbReference type="GO" id="GO:0008803">
    <property type="term" value="F:bis(5'-nucleosyl)-tetraphosphatase (symmetrical) activity"/>
    <property type="evidence" value="ECO:0007669"/>
    <property type="project" value="UniProtKB-EC"/>
</dbReference>
<gene>
    <name evidence="10" type="ORF">CWE06_07055</name>
</gene>
<organism evidence="10 11">
    <name type="scientific">Aliidiomarina haloalkalitolerans</name>
    <dbReference type="NCBI Taxonomy" id="859059"/>
    <lineage>
        <taxon>Bacteria</taxon>
        <taxon>Pseudomonadati</taxon>
        <taxon>Pseudomonadota</taxon>
        <taxon>Gammaproteobacteria</taxon>
        <taxon>Alteromonadales</taxon>
        <taxon>Idiomarinaceae</taxon>
        <taxon>Aliidiomarina</taxon>
    </lineage>
</organism>
<comment type="catalytic activity">
    <reaction evidence="8">
        <text>P(1),P(4)-bis(5'-adenosyl) tetraphosphate + H2O = 2 ADP + 2 H(+)</text>
        <dbReference type="Rhea" id="RHEA:24252"/>
        <dbReference type="ChEBI" id="CHEBI:15377"/>
        <dbReference type="ChEBI" id="CHEBI:15378"/>
        <dbReference type="ChEBI" id="CHEBI:58141"/>
        <dbReference type="ChEBI" id="CHEBI:456216"/>
        <dbReference type="EC" id="3.6.1.41"/>
    </reaction>
</comment>
<dbReference type="InterPro" id="IPR004843">
    <property type="entry name" value="Calcineurin-like_PHP"/>
</dbReference>
<evidence type="ECO:0000259" key="9">
    <source>
        <dbReference type="Pfam" id="PF00149"/>
    </source>
</evidence>
<dbReference type="EC" id="3.6.1.41" evidence="3"/>
<comment type="similarity">
    <text evidence="2">Belongs to the Ap4A hydrolase family.</text>
</comment>
<dbReference type="AlphaFoldDB" id="A0A432VTM4"/>
<dbReference type="PIRSF" id="PIRSF000903">
    <property type="entry name" value="B5n-ttraPtase_sm"/>
    <property type="match status" value="1"/>
</dbReference>
<proteinExistence type="inferred from homology"/>
<evidence type="ECO:0000256" key="2">
    <source>
        <dbReference type="ARBA" id="ARBA00005419"/>
    </source>
</evidence>
<dbReference type="Proteomes" id="UP000288212">
    <property type="component" value="Unassembled WGS sequence"/>
</dbReference>
<dbReference type="NCBIfam" id="NF001204">
    <property type="entry name" value="PRK00166.1"/>
    <property type="match status" value="1"/>
</dbReference>